<evidence type="ECO:0000313" key="1">
    <source>
        <dbReference type="EMBL" id="CAB1449095.1"/>
    </source>
</evidence>
<keyword evidence="2" id="KW-1185">Reference proteome</keyword>
<gene>
    <name evidence="1" type="ORF">PLEPLA_LOCUS36775</name>
</gene>
<proteinExistence type="predicted"/>
<accession>A0A9N7VIW0</accession>
<reference evidence="1" key="1">
    <citation type="submission" date="2020-03" db="EMBL/GenBank/DDBJ databases">
        <authorList>
            <person name="Weist P."/>
        </authorList>
    </citation>
    <scope>NUCLEOTIDE SEQUENCE</scope>
</reference>
<dbReference type="EMBL" id="CADEAL010004001">
    <property type="protein sequence ID" value="CAB1449095.1"/>
    <property type="molecule type" value="Genomic_DNA"/>
</dbReference>
<comment type="caution">
    <text evidence="1">The sequence shown here is derived from an EMBL/GenBank/DDBJ whole genome shotgun (WGS) entry which is preliminary data.</text>
</comment>
<protein>
    <submittedName>
        <fullName evidence="1">Uncharacterized protein</fullName>
    </submittedName>
</protein>
<name>A0A9N7VIW0_PLEPL</name>
<dbReference type="AlphaFoldDB" id="A0A9N7VIW0"/>
<sequence>MAADLKELIDDATTTLERNSALAVRYETFNKSLIQDTITALGPEVSQVVPSCSRNTLDTVSSAPPRNIKMKCSSASDRKALYSQTAARINTFDVISARLAGTSGLEMQLVSTLCAVPLESVDFVLCLCANNDHSQCVLMDSHWLPGADSVKAELQIKEAAFPSDDAVKSNLRVIPSRCNQGCGL</sequence>
<dbReference type="Proteomes" id="UP001153269">
    <property type="component" value="Unassembled WGS sequence"/>
</dbReference>
<organism evidence="1 2">
    <name type="scientific">Pleuronectes platessa</name>
    <name type="common">European plaice</name>
    <dbReference type="NCBI Taxonomy" id="8262"/>
    <lineage>
        <taxon>Eukaryota</taxon>
        <taxon>Metazoa</taxon>
        <taxon>Chordata</taxon>
        <taxon>Craniata</taxon>
        <taxon>Vertebrata</taxon>
        <taxon>Euteleostomi</taxon>
        <taxon>Actinopterygii</taxon>
        <taxon>Neopterygii</taxon>
        <taxon>Teleostei</taxon>
        <taxon>Neoteleostei</taxon>
        <taxon>Acanthomorphata</taxon>
        <taxon>Carangaria</taxon>
        <taxon>Pleuronectiformes</taxon>
        <taxon>Pleuronectoidei</taxon>
        <taxon>Pleuronectidae</taxon>
        <taxon>Pleuronectes</taxon>
    </lineage>
</organism>
<evidence type="ECO:0000313" key="2">
    <source>
        <dbReference type="Proteomes" id="UP001153269"/>
    </source>
</evidence>